<dbReference type="PANTHER" id="PTHR39153">
    <property type="entry name" value="AGR244WP"/>
    <property type="match status" value="1"/>
</dbReference>
<proteinExistence type="predicted"/>
<gene>
    <name evidence="1" type="ORF">LTR09_005097</name>
</gene>
<protein>
    <submittedName>
        <fullName evidence="1">Uncharacterized protein</fullName>
    </submittedName>
</protein>
<organism evidence="1 2">
    <name type="scientific">Extremus antarcticus</name>
    <dbReference type="NCBI Taxonomy" id="702011"/>
    <lineage>
        <taxon>Eukaryota</taxon>
        <taxon>Fungi</taxon>
        <taxon>Dikarya</taxon>
        <taxon>Ascomycota</taxon>
        <taxon>Pezizomycotina</taxon>
        <taxon>Dothideomycetes</taxon>
        <taxon>Dothideomycetidae</taxon>
        <taxon>Mycosphaerellales</taxon>
        <taxon>Extremaceae</taxon>
        <taxon>Extremus</taxon>
    </lineage>
</organism>
<evidence type="ECO:0000313" key="1">
    <source>
        <dbReference type="EMBL" id="KAK3053817.1"/>
    </source>
</evidence>
<comment type="caution">
    <text evidence="1">The sequence shown here is derived from an EMBL/GenBank/DDBJ whole genome shotgun (WGS) entry which is preliminary data.</text>
</comment>
<name>A0AAJ0GDR5_9PEZI</name>
<dbReference type="AlphaFoldDB" id="A0AAJ0GDR5"/>
<dbReference type="EMBL" id="JAWDJX010000014">
    <property type="protein sequence ID" value="KAK3053817.1"/>
    <property type="molecule type" value="Genomic_DNA"/>
</dbReference>
<evidence type="ECO:0000313" key="2">
    <source>
        <dbReference type="Proteomes" id="UP001271007"/>
    </source>
</evidence>
<accession>A0AAJ0GDR5</accession>
<dbReference type="Proteomes" id="UP001271007">
    <property type="component" value="Unassembled WGS sequence"/>
</dbReference>
<dbReference type="PANTHER" id="PTHR39153:SF1">
    <property type="entry name" value="AGR244WP"/>
    <property type="match status" value="1"/>
</dbReference>
<sequence>MPERTRGSLTKDAELNDASWVAARGAAVGAAKWGLFSGAAAAAAFNFSPLYRGLTIQFKVYVSSPPCCITSDLLIRMSSFLQMSGMCIGSMIEADRRLRAHELHMRHQKRIARDAEVWRHYTNDYHGTTGEPVDNGE</sequence>
<reference evidence="1" key="1">
    <citation type="submission" date="2023-04" db="EMBL/GenBank/DDBJ databases">
        <title>Black Yeasts Isolated from many extreme environments.</title>
        <authorList>
            <person name="Coleine C."/>
            <person name="Stajich J.E."/>
            <person name="Selbmann L."/>
        </authorList>
    </citation>
    <scope>NUCLEOTIDE SEQUENCE</scope>
    <source>
        <strain evidence="1">CCFEE 5312</strain>
    </source>
</reference>
<dbReference type="InterPro" id="IPR038882">
    <property type="entry name" value="Rcf3"/>
</dbReference>
<keyword evidence="2" id="KW-1185">Reference proteome</keyword>